<evidence type="ECO:0000313" key="1">
    <source>
        <dbReference type="EMBL" id="CBJ12628.1"/>
    </source>
</evidence>
<dbReference type="GeneID" id="40926431"/>
<dbReference type="PANTHER" id="PTHR37285:SF5">
    <property type="entry name" value="SPORE WALL MATURATION PROTEIN DIT1"/>
    <property type="match status" value="1"/>
</dbReference>
<dbReference type="EMBL" id="FN650140">
    <property type="protein sequence ID" value="CBJ12628.1"/>
    <property type="molecule type" value="Genomic_DNA"/>
</dbReference>
<dbReference type="eggNOG" id="COG3207">
    <property type="taxonomic scope" value="Bacteria"/>
</dbReference>
<dbReference type="Pfam" id="PF05141">
    <property type="entry name" value="DIT1_PvcA"/>
    <property type="match status" value="1"/>
</dbReference>
<dbReference type="AlphaFoldDB" id="D3HJN2"/>
<dbReference type="KEGG" id="llo:LLO_2224"/>
<proteinExistence type="predicted"/>
<dbReference type="STRING" id="661367.LLO_2224"/>
<protein>
    <submittedName>
        <fullName evidence="1">Putative pyoverdine biosynthesis protein</fullName>
    </submittedName>
</protein>
<evidence type="ECO:0000313" key="2">
    <source>
        <dbReference type="Proteomes" id="UP000001060"/>
    </source>
</evidence>
<accession>D3HJN2</accession>
<dbReference type="HOGENOM" id="CLU_038280_0_0_6"/>
<dbReference type="RefSeq" id="WP_003636318.1">
    <property type="nucleotide sequence ID" value="NC_013861.1"/>
</dbReference>
<name>D3HJN2_LEGLN</name>
<keyword evidence="2" id="KW-1185">Reference proteome</keyword>
<dbReference type="PANTHER" id="PTHR37285">
    <property type="entry name" value="SPORE WALL MATURATION PROTEIN DIT1"/>
    <property type="match status" value="1"/>
</dbReference>
<dbReference type="OrthoDB" id="860574at2"/>
<dbReference type="InterPro" id="IPR007817">
    <property type="entry name" value="Isocyanide_synthase_DIT1"/>
</dbReference>
<sequence length="353" mass="39868">MPHPLTSEILNILSEHRKIPDNEKEGHTVKEFSEAIINKIDNMVLEGKKIRLVAPAFPEKAPVRGKTLGDTPDMAELVSLQHLNNICKKIETVYGPGAELVIYTDGFAFAEVFPDIHTKEKRESYLSKLNEMIEKNDLKNIKVINLAGTVDLNEYAESETSFRQRISKPKNDDDINSLNLYRGQIQFFTTELGMGYPEKTKSKIKKEAEIISRGVARMSNALSKYLSIIEPEALRLSCHPKTIAADKIGIWFNEDHTLGGTPWHNAAVYEISDTTNKCVVSFMKAQEAREKGYLLKSDQEGKPSHFVSETVYRHACTLQSFFRSIHNKKMEAESPKEPMKSSDFTLTLCAKEG</sequence>
<reference evidence="1 2" key="1">
    <citation type="journal article" date="2010" name="PLoS Genet.">
        <title>Analysis of the Legionella longbeachae genome and transcriptome uncovers unique strategies to cause Legionnaires' disease.</title>
        <authorList>
            <person name="Cazalet C."/>
            <person name="Gomez-Valero L."/>
            <person name="Rusniok C."/>
            <person name="Lomma M."/>
            <person name="Dervins-Ravault D."/>
            <person name="Newton H."/>
            <person name="Sansom F."/>
            <person name="Jarraud S."/>
            <person name="Zidane N."/>
            <person name="Ma L."/>
            <person name="Bouchier C."/>
            <person name="Etienne J."/>
            <person name="Hartland E."/>
            <person name="Buchrieser C."/>
        </authorList>
    </citation>
    <scope>NUCLEOTIDE SEQUENCE [LARGE SCALE GENOMIC DNA]</scope>
    <source>
        <strain evidence="1 2">NSW150</strain>
    </source>
</reference>
<gene>
    <name evidence="1" type="ordered locus">LLO_2224</name>
</gene>
<dbReference type="Proteomes" id="UP000001060">
    <property type="component" value="Chromosome"/>
</dbReference>
<organism evidence="1 2">
    <name type="scientific">Legionella longbeachae serogroup 1 (strain NSW150)</name>
    <dbReference type="NCBI Taxonomy" id="661367"/>
    <lineage>
        <taxon>Bacteria</taxon>
        <taxon>Pseudomonadati</taxon>
        <taxon>Pseudomonadota</taxon>
        <taxon>Gammaproteobacteria</taxon>
        <taxon>Legionellales</taxon>
        <taxon>Legionellaceae</taxon>
        <taxon>Legionella</taxon>
    </lineage>
</organism>